<organism evidence="1 2">
    <name type="scientific">Nepenthes gracilis</name>
    <name type="common">Slender pitcher plant</name>
    <dbReference type="NCBI Taxonomy" id="150966"/>
    <lineage>
        <taxon>Eukaryota</taxon>
        <taxon>Viridiplantae</taxon>
        <taxon>Streptophyta</taxon>
        <taxon>Embryophyta</taxon>
        <taxon>Tracheophyta</taxon>
        <taxon>Spermatophyta</taxon>
        <taxon>Magnoliopsida</taxon>
        <taxon>eudicotyledons</taxon>
        <taxon>Gunneridae</taxon>
        <taxon>Pentapetalae</taxon>
        <taxon>Caryophyllales</taxon>
        <taxon>Nepenthaceae</taxon>
        <taxon>Nepenthes</taxon>
    </lineage>
</organism>
<protein>
    <submittedName>
        <fullName evidence="1">Uncharacterized protein</fullName>
    </submittedName>
</protein>
<dbReference type="EMBL" id="BSYO01000030">
    <property type="protein sequence ID" value="GMH25788.1"/>
    <property type="molecule type" value="Genomic_DNA"/>
</dbReference>
<accession>A0AAD3T963</accession>
<reference evidence="1" key="1">
    <citation type="submission" date="2023-05" db="EMBL/GenBank/DDBJ databases">
        <title>Nepenthes gracilis genome sequencing.</title>
        <authorList>
            <person name="Fukushima K."/>
        </authorList>
    </citation>
    <scope>NUCLEOTIDE SEQUENCE</scope>
    <source>
        <strain evidence="1">SING2019-196</strain>
    </source>
</reference>
<evidence type="ECO:0000313" key="1">
    <source>
        <dbReference type="EMBL" id="GMH25788.1"/>
    </source>
</evidence>
<dbReference type="AlphaFoldDB" id="A0AAD3T963"/>
<keyword evidence="2" id="KW-1185">Reference proteome</keyword>
<evidence type="ECO:0000313" key="2">
    <source>
        <dbReference type="Proteomes" id="UP001279734"/>
    </source>
</evidence>
<comment type="caution">
    <text evidence="1">The sequence shown here is derived from an EMBL/GenBank/DDBJ whole genome shotgun (WGS) entry which is preliminary data.</text>
</comment>
<proteinExistence type="predicted"/>
<gene>
    <name evidence="1" type="ORF">Nepgr_027631</name>
</gene>
<name>A0AAD3T963_NEPGR</name>
<dbReference type="Proteomes" id="UP001279734">
    <property type="component" value="Unassembled WGS sequence"/>
</dbReference>
<sequence>MILGCFAFSKELIVLLESPVKEQGVRFLQLAPGEFFFTTLKGGSSSKIVDCILCLKGYYEWKQAGGIGVWRYGGTVKIKSFHKEESSSSSICSENAYESPDDYESLQYEQLSEFLYISITVANEESSGQSPFFTL</sequence>